<evidence type="ECO:0000313" key="1">
    <source>
        <dbReference type="EMBL" id="RXG86490.1"/>
    </source>
</evidence>
<organism evidence="1 2">
    <name type="scientific">Bradyrhizobium zhanjiangense</name>
    <dbReference type="NCBI Taxonomy" id="1325107"/>
    <lineage>
        <taxon>Bacteria</taxon>
        <taxon>Pseudomonadati</taxon>
        <taxon>Pseudomonadota</taxon>
        <taxon>Alphaproteobacteria</taxon>
        <taxon>Hyphomicrobiales</taxon>
        <taxon>Nitrobacteraceae</taxon>
        <taxon>Bradyrhizobium</taxon>
    </lineage>
</organism>
<accession>A0ABY0DAZ4</accession>
<evidence type="ECO:0000313" key="2">
    <source>
        <dbReference type="Proteomes" id="UP000289946"/>
    </source>
</evidence>
<name>A0ABY0DAZ4_9BRAD</name>
<proteinExistence type="predicted"/>
<dbReference type="Proteomes" id="UP000289946">
    <property type="component" value="Unassembled WGS sequence"/>
</dbReference>
<gene>
    <name evidence="1" type="ORF">EAS62_37235</name>
</gene>
<comment type="caution">
    <text evidence="1">The sequence shown here is derived from an EMBL/GenBank/DDBJ whole genome shotgun (WGS) entry which is preliminary data.</text>
</comment>
<reference evidence="1 2" key="1">
    <citation type="submission" date="2018-10" db="EMBL/GenBank/DDBJ databases">
        <title>Bradyrhizobium sp. nov., isolated from effective nodules of peanut in China.</title>
        <authorList>
            <person name="Li Y."/>
        </authorList>
    </citation>
    <scope>NUCLEOTIDE SEQUENCE [LARGE SCALE GENOMIC DNA]</scope>
    <source>
        <strain evidence="1 2">CCBAU 51781</strain>
    </source>
</reference>
<dbReference type="RefSeq" id="WP_128942732.1">
    <property type="nucleotide sequence ID" value="NZ_RDRA01000035.1"/>
</dbReference>
<keyword evidence="2" id="KW-1185">Reference proteome</keyword>
<dbReference type="EMBL" id="RDRA01000035">
    <property type="protein sequence ID" value="RXG86490.1"/>
    <property type="molecule type" value="Genomic_DNA"/>
</dbReference>
<sequence>MPNIRSFEAPQGLGINPTETGVNATAAAARRIGSSYREAADAYADLGQRIGSTIRDVGDIAVKYEDHREISAGAAKFAELQDNLTQAWNEQAKTADPNDPTVAAKFREEVVEPALEKFSGGFNTENSQRFAEQKVEYLRNHMFQKTSADMSTLAGIAVRKNLADTTTAMTNTAITDPSSVPTLLGGLDHSISGVVGSSPTLSATDAARVTSEVSTEVKRKIVHAGAIGAIQKSSDPERTAEEWIKKYPDLIDGAEAKALAGNARQQIRARNYDDQVERRRAKEAAQDKSTELSNQYLIDVRSRDPRIASDPTAVKILNDPNLTKQDKNNLLNYVDRTLKPETDTRISQQTFVGLLRDLRAPDADPDKVMQKAWDARLMDPGKSGSLTEHDFNQFRQEVVARKTPEGAALERDRALFFKQYTGAILGPTDAAKYNPQVGDPKLYNAEADARRIEAMLRQKGLDPHLAYDPSSEYFLGRPQRLQKWQQSMQMDLQLRAEPSAAATPARPEVPFELRGIAALSYSKSRNMWRDDTSGKLYDASGKEVSK</sequence>
<protein>
    <submittedName>
        <fullName evidence="1">Uncharacterized protein</fullName>
    </submittedName>
</protein>